<dbReference type="SUPFAM" id="SSF103247">
    <property type="entry name" value="TT1751-like"/>
    <property type="match status" value="1"/>
</dbReference>
<dbReference type="Pfam" id="PF03625">
    <property type="entry name" value="DUF302"/>
    <property type="match status" value="1"/>
</dbReference>
<dbReference type="STRING" id="28181.BEN30_07935"/>
<comment type="caution">
    <text evidence="2">The sequence shown here is derived from an EMBL/GenBank/DDBJ whole genome shotgun (WGS) entry which is preliminary data.</text>
</comment>
<dbReference type="Proteomes" id="UP000095347">
    <property type="component" value="Unassembled WGS sequence"/>
</dbReference>
<keyword evidence="3" id="KW-1185">Reference proteome</keyword>
<name>A0A1E5Q8W9_9PROT</name>
<dbReference type="CDD" id="cd14797">
    <property type="entry name" value="DUF302"/>
    <property type="match status" value="1"/>
</dbReference>
<evidence type="ECO:0000313" key="2">
    <source>
        <dbReference type="EMBL" id="OEJ67919.1"/>
    </source>
</evidence>
<dbReference type="Gene3D" id="3.30.310.70">
    <property type="entry name" value="TT1751-like domain"/>
    <property type="match status" value="1"/>
</dbReference>
<proteinExistence type="predicted"/>
<organism evidence="2 3">
    <name type="scientific">Magnetovibrio blakemorei</name>
    <dbReference type="NCBI Taxonomy" id="28181"/>
    <lineage>
        <taxon>Bacteria</taxon>
        <taxon>Pseudomonadati</taxon>
        <taxon>Pseudomonadota</taxon>
        <taxon>Alphaproteobacteria</taxon>
        <taxon>Rhodospirillales</taxon>
        <taxon>Magnetovibrionaceae</taxon>
        <taxon>Magnetovibrio</taxon>
    </lineage>
</organism>
<dbReference type="EMBL" id="MCGG01000018">
    <property type="protein sequence ID" value="OEJ67919.1"/>
    <property type="molecule type" value="Genomic_DNA"/>
</dbReference>
<reference evidence="3" key="1">
    <citation type="submission" date="2016-07" db="EMBL/GenBank/DDBJ databases">
        <authorList>
            <person name="Florea S."/>
            <person name="Webb J.S."/>
            <person name="Jaromczyk J."/>
            <person name="Schardl C.L."/>
        </authorList>
    </citation>
    <scope>NUCLEOTIDE SEQUENCE [LARGE SCALE GENOMIC DNA]</scope>
    <source>
        <strain evidence="3">MV-1</strain>
    </source>
</reference>
<accession>A0A1E5Q8W9</accession>
<dbReference type="AlphaFoldDB" id="A0A1E5Q8W9"/>
<gene>
    <name evidence="2" type="ORF">BEN30_07935</name>
</gene>
<sequence length="195" mass="21810">MGMLRNLFAIIGLVVVFAGLIAAPYVMDVKNRFAEFDEKALDTYVSMFQQILETGNAADATVWKAQVNESLTADEVDQTIKFVANEHNIKNVGELPLSKQVEAMSGKPYRFVKIYMFCNAMTAAQMLDYSDSYAAYLPCRLSLVEDKKGRLWIYTLNMDPMIYGGTPLPPELKAEAIKVKEIMQDVLARGAKGDF</sequence>
<protein>
    <recommendedName>
        <fullName evidence="1">DUF302 domain-containing protein</fullName>
    </recommendedName>
</protein>
<evidence type="ECO:0000259" key="1">
    <source>
        <dbReference type="Pfam" id="PF03625"/>
    </source>
</evidence>
<dbReference type="InterPro" id="IPR005180">
    <property type="entry name" value="DUF302"/>
</dbReference>
<dbReference type="InterPro" id="IPR035923">
    <property type="entry name" value="TT1751-like_sf"/>
</dbReference>
<evidence type="ECO:0000313" key="3">
    <source>
        <dbReference type="Proteomes" id="UP000095347"/>
    </source>
</evidence>
<feature type="domain" description="DUF302" evidence="1">
    <location>
        <begin position="97"/>
        <end position="157"/>
    </location>
</feature>
<dbReference type="OrthoDB" id="9783833at2"/>